<dbReference type="PROSITE" id="PS50075">
    <property type="entry name" value="CARRIER"/>
    <property type="match status" value="1"/>
</dbReference>
<reference evidence="5 6" key="1">
    <citation type="submission" date="2019-03" db="EMBL/GenBank/DDBJ databases">
        <title>Genomic Encyclopedia of Type Strains, Phase III (KMG-III): the genomes of soil and plant-associated and newly described type strains.</title>
        <authorList>
            <person name="Whitman W."/>
        </authorList>
    </citation>
    <scope>NUCLEOTIDE SEQUENCE [LARGE SCALE GENOMIC DNA]</scope>
    <source>
        <strain evidence="5 6">CECT 8976</strain>
    </source>
</reference>
<protein>
    <submittedName>
        <fullName evidence="5">Acyl-CoA synthetase (AMP-forming)/AMP-acid ligase II</fullName>
    </submittedName>
</protein>
<comment type="caution">
    <text evidence="5">The sequence shown here is derived from an EMBL/GenBank/DDBJ whole genome shotgun (WGS) entry which is preliminary data.</text>
</comment>
<sequence>MNIELAQPPQTARQTTQVSDKRECLGDLLLHAAACQPTHGLRFVPDLQIHRRVEMPYPALLKYAQQMLAGLQAQGLKPGDKIALLLEQSGDFIPAFWACILGGYIPCPLVQIKNDPDRWEKYLNHVDQLLGHPALIIKTPSDLQTHGLSVIAVDGLRQANQMGVVQRVAAHRPAVFVLTSGSTGNAKAVVLSHANLLASLAGKTDRLQLTPADISCNWISFDHVAALIEGLLLPTYAGMTQVHVGAENILADPLSFLQLLQTHRATLSFTPNFLFGEINAALDRVKAPAPRFDLSRLRRIISGGEAVVVQTACHFLLQLEAHGLAASVITPGFGMTETCAGSIFSHEFPGGDIGSEFAALGKPIQGMEMRVVDEADHPLAEGEAGDLQVRGPMVFGGYFNNPEATQAAFTADGWFRTGDIGRIQHGRLHLVGRSKDSIIVNGANYFSQELEIAIGQLNGVEKLFVAAFPTRQHGADTEQLVVTFSPTFPVQDEARLHQLMIAIRNTTLLLWGFRPCLVLPLPREAFPKTSLGKIQRALLRRRLEDGSLAEYVNSTKEMTVRQCGEWVPVAGDTERAIAEIYGRMFDTPPDAIGATTSFFDMGGTSLDILKLKQGIERRFTGVSLPILAILTHPTVRALAACVIAGGAPNIAEYDPIVALQTSGDKTPLFCVHPGVGEVLVFVSLAQYFVNERPFYALRARGFNEGESYFTDFDEMVSTYVAAIRARQPHGPYAIAGYSYGGAVAFEIAKVLEAAGERVDFVGIFNLPPHIKHRMSEFDPVRGAVHLAFFLSLIDRKQADELPDKLRAGLPEQDFRAWLIRNAPAERLAELDLDLEKFTAWSKLAHSLTSMGSHYEPSGSVAALSVFYANPLYGTKDSWLNNELMRWDDFSRDSNRYIEVAGEHNTMLGSQHVASFQTALRAELARALHDG</sequence>
<dbReference type="Gene3D" id="3.30.300.30">
    <property type="match status" value="1"/>
</dbReference>
<dbReference type="PANTHER" id="PTHR22754">
    <property type="entry name" value="DISCO-INTERACTING PROTEIN 2 DIP2 -RELATED"/>
    <property type="match status" value="1"/>
</dbReference>
<dbReference type="InterPro" id="IPR020806">
    <property type="entry name" value="PKS_PP-bd"/>
</dbReference>
<dbReference type="SUPFAM" id="SSF47336">
    <property type="entry name" value="ACP-like"/>
    <property type="match status" value="1"/>
</dbReference>
<dbReference type="Proteomes" id="UP000295611">
    <property type="component" value="Unassembled WGS sequence"/>
</dbReference>
<dbReference type="Pfam" id="PF00501">
    <property type="entry name" value="AMP-binding"/>
    <property type="match status" value="1"/>
</dbReference>
<dbReference type="InterPro" id="IPR042099">
    <property type="entry name" value="ANL_N_sf"/>
</dbReference>
<evidence type="ECO:0000256" key="1">
    <source>
        <dbReference type="ARBA" id="ARBA00006432"/>
    </source>
</evidence>
<evidence type="ECO:0000259" key="4">
    <source>
        <dbReference type="PROSITE" id="PS50075"/>
    </source>
</evidence>
<name>A0A4V3DV90_9NEIS</name>
<accession>A0A4V3DV90</accession>
<gene>
    <name evidence="5" type="ORF">DFP86_106222</name>
</gene>
<comment type="similarity">
    <text evidence="1">Belongs to the ATP-dependent AMP-binding enzyme family.</text>
</comment>
<dbReference type="SMART" id="SM00823">
    <property type="entry name" value="PKS_PP"/>
    <property type="match status" value="1"/>
</dbReference>
<dbReference type="InterPro" id="IPR020802">
    <property type="entry name" value="TesA-like"/>
</dbReference>
<feature type="domain" description="Carrier" evidence="4">
    <location>
        <begin position="568"/>
        <end position="646"/>
    </location>
</feature>
<dbReference type="GO" id="GO:0005886">
    <property type="term" value="C:plasma membrane"/>
    <property type="evidence" value="ECO:0007669"/>
    <property type="project" value="TreeGrafter"/>
</dbReference>
<evidence type="ECO:0000313" key="5">
    <source>
        <dbReference type="EMBL" id="TDR80079.1"/>
    </source>
</evidence>
<keyword evidence="6" id="KW-1185">Reference proteome</keyword>
<keyword evidence="3" id="KW-0597">Phosphoprotein</keyword>
<dbReference type="GO" id="GO:0070566">
    <property type="term" value="F:adenylyltransferase activity"/>
    <property type="evidence" value="ECO:0007669"/>
    <property type="project" value="TreeGrafter"/>
</dbReference>
<dbReference type="GO" id="GO:0031177">
    <property type="term" value="F:phosphopantetheine binding"/>
    <property type="evidence" value="ECO:0007669"/>
    <property type="project" value="InterPro"/>
</dbReference>
<dbReference type="EMBL" id="SNZP01000006">
    <property type="protein sequence ID" value="TDR80079.1"/>
    <property type="molecule type" value="Genomic_DNA"/>
</dbReference>
<dbReference type="PANTHER" id="PTHR22754:SF32">
    <property type="entry name" value="DISCO-INTERACTING PROTEIN 2"/>
    <property type="match status" value="1"/>
</dbReference>
<organism evidence="5 6">
    <name type="scientific">Paludibacterium purpuratum</name>
    <dbReference type="NCBI Taxonomy" id="1144873"/>
    <lineage>
        <taxon>Bacteria</taxon>
        <taxon>Pseudomonadati</taxon>
        <taxon>Pseudomonadota</taxon>
        <taxon>Betaproteobacteria</taxon>
        <taxon>Neisseriales</taxon>
        <taxon>Chromobacteriaceae</taxon>
        <taxon>Paludibacterium</taxon>
    </lineage>
</organism>
<dbReference type="InterPro" id="IPR045851">
    <property type="entry name" value="AMP-bd_C_sf"/>
</dbReference>
<dbReference type="Pfam" id="PF00975">
    <property type="entry name" value="Thioesterase"/>
    <property type="match status" value="1"/>
</dbReference>
<keyword evidence="5" id="KW-0436">Ligase</keyword>
<dbReference type="InterPro" id="IPR001031">
    <property type="entry name" value="Thioesterase"/>
</dbReference>
<evidence type="ECO:0000256" key="2">
    <source>
        <dbReference type="ARBA" id="ARBA00022450"/>
    </source>
</evidence>
<dbReference type="OrthoDB" id="5480912at2"/>
<dbReference type="Gene3D" id="3.40.50.1820">
    <property type="entry name" value="alpha/beta hydrolase"/>
    <property type="match status" value="1"/>
</dbReference>
<dbReference type="SMART" id="SM00824">
    <property type="entry name" value="PKS_TE"/>
    <property type="match status" value="1"/>
</dbReference>
<dbReference type="Gene3D" id="3.40.50.12780">
    <property type="entry name" value="N-terminal domain of ligase-like"/>
    <property type="match status" value="1"/>
</dbReference>
<dbReference type="InterPro" id="IPR000873">
    <property type="entry name" value="AMP-dep_synth/lig_dom"/>
</dbReference>
<dbReference type="AlphaFoldDB" id="A0A4V3DV90"/>
<dbReference type="PROSITE" id="PS00455">
    <property type="entry name" value="AMP_BINDING"/>
    <property type="match status" value="1"/>
</dbReference>
<dbReference type="GO" id="GO:0016874">
    <property type="term" value="F:ligase activity"/>
    <property type="evidence" value="ECO:0007669"/>
    <property type="project" value="UniProtKB-KW"/>
</dbReference>
<dbReference type="SUPFAM" id="SSF56801">
    <property type="entry name" value="Acetyl-CoA synthetase-like"/>
    <property type="match status" value="1"/>
</dbReference>
<dbReference type="InterPro" id="IPR036736">
    <property type="entry name" value="ACP-like_sf"/>
</dbReference>
<evidence type="ECO:0000313" key="6">
    <source>
        <dbReference type="Proteomes" id="UP000295611"/>
    </source>
</evidence>
<dbReference type="InterPro" id="IPR020845">
    <property type="entry name" value="AMP-binding_CS"/>
</dbReference>
<dbReference type="Gene3D" id="1.10.1200.10">
    <property type="entry name" value="ACP-like"/>
    <property type="match status" value="1"/>
</dbReference>
<evidence type="ECO:0000256" key="3">
    <source>
        <dbReference type="ARBA" id="ARBA00022553"/>
    </source>
</evidence>
<dbReference type="InterPro" id="IPR009081">
    <property type="entry name" value="PP-bd_ACP"/>
</dbReference>
<proteinExistence type="inferred from homology"/>
<dbReference type="GO" id="GO:0006633">
    <property type="term" value="P:fatty acid biosynthetic process"/>
    <property type="evidence" value="ECO:0007669"/>
    <property type="project" value="TreeGrafter"/>
</dbReference>
<dbReference type="SUPFAM" id="SSF53474">
    <property type="entry name" value="alpha/beta-Hydrolases"/>
    <property type="match status" value="1"/>
</dbReference>
<keyword evidence="2" id="KW-0596">Phosphopantetheine</keyword>
<dbReference type="Pfam" id="PF00550">
    <property type="entry name" value="PP-binding"/>
    <property type="match status" value="1"/>
</dbReference>
<dbReference type="InterPro" id="IPR029058">
    <property type="entry name" value="AB_hydrolase_fold"/>
</dbReference>